<dbReference type="PATRIC" id="fig|1807.13.peg.6412"/>
<gene>
    <name evidence="1" type="ORF">WN67_30780</name>
</gene>
<proteinExistence type="predicted"/>
<sequence length="102" mass="10757">MTPARHAARRSDTIGEVKIWTLNATEGHAPPRTLIGVTADRSQSTAAIVSALTQLARSSPHAQRFHALIDGQLVAVIGTEPGHDGFSELLDQLLGDSPVPDA</sequence>
<organism evidence="1 2">
    <name type="scientific">Mycolicibacterium obuense</name>
    <dbReference type="NCBI Taxonomy" id="1807"/>
    <lineage>
        <taxon>Bacteria</taxon>
        <taxon>Bacillati</taxon>
        <taxon>Actinomycetota</taxon>
        <taxon>Actinomycetes</taxon>
        <taxon>Mycobacteriales</taxon>
        <taxon>Mycobacteriaceae</taxon>
        <taxon>Mycolicibacterium</taxon>
    </lineage>
</organism>
<dbReference type="AlphaFoldDB" id="A0A0M2JTP1"/>
<reference evidence="1 2" key="1">
    <citation type="journal article" date="2015" name="Genome Announc.">
        <title>Draft Genome Sequence of Mycobacterium obuense Strain UC1, Isolated from Patient Sputum.</title>
        <authorList>
            <person name="Greninger A.L."/>
            <person name="Cunningham G."/>
            <person name="Hsu E.D."/>
            <person name="Yu J.M."/>
            <person name="Chiu C.Y."/>
            <person name="Miller S."/>
        </authorList>
    </citation>
    <scope>NUCLEOTIDE SEQUENCE [LARGE SCALE GENOMIC DNA]</scope>
    <source>
        <strain evidence="1 2">UC1</strain>
    </source>
</reference>
<protein>
    <submittedName>
        <fullName evidence="1">Uncharacterized protein</fullName>
    </submittedName>
</protein>
<dbReference type="Proteomes" id="UP000034150">
    <property type="component" value="Unassembled WGS sequence"/>
</dbReference>
<keyword evidence="2" id="KW-1185">Reference proteome</keyword>
<evidence type="ECO:0000313" key="1">
    <source>
        <dbReference type="EMBL" id="KKE98154.2"/>
    </source>
</evidence>
<dbReference type="EMBL" id="LAUZ02000224">
    <property type="protein sequence ID" value="KKE98154.2"/>
    <property type="molecule type" value="Genomic_DNA"/>
</dbReference>
<comment type="caution">
    <text evidence="1">The sequence shown here is derived from an EMBL/GenBank/DDBJ whole genome shotgun (WGS) entry which is preliminary data.</text>
</comment>
<evidence type="ECO:0000313" key="2">
    <source>
        <dbReference type="Proteomes" id="UP000034150"/>
    </source>
</evidence>
<name>A0A0M2JTP1_9MYCO</name>
<accession>A0A0M2JTP1</accession>